<accession>A0A6S7HGW9</accession>
<keyword evidence="3" id="KW-1185">Reference proteome</keyword>
<dbReference type="OrthoDB" id="5956939at2759"/>
<organism evidence="2 3">
    <name type="scientific">Paramuricea clavata</name>
    <name type="common">Red gorgonian</name>
    <name type="synonym">Violescent sea-whip</name>
    <dbReference type="NCBI Taxonomy" id="317549"/>
    <lineage>
        <taxon>Eukaryota</taxon>
        <taxon>Metazoa</taxon>
        <taxon>Cnidaria</taxon>
        <taxon>Anthozoa</taxon>
        <taxon>Octocorallia</taxon>
        <taxon>Malacalcyonacea</taxon>
        <taxon>Plexauridae</taxon>
        <taxon>Paramuricea</taxon>
    </lineage>
</organism>
<name>A0A6S7HGW9_PARCT</name>
<sequence>MFFFSLQTRICPAPSFLTSFRASKVLFISIENYGYVWRFNKNIDYFSASHSLINVSLDRFNRDILQTETFHITELLAEVNQQLLGHVHANAGVRKACAELNNYILRLLPCVDLGLVGLSDSIRMNIDAAFAFSNDLSVYATSVCPVMYASNKINCGIGYFTEGHRYSRGRPWIYISFNRRETEILDEHSNKDINKLTECNFKGDIQHYYESFHPETRIWLLEKVDRWFERKDSNSQVMILTADAGFGKTTFAAKVCKEYQKTRQLKACHFFNSRYTDRRDPCKMFESLGSQLCKNVNGFKEILDVQLQRNHSRSTIGDAFRVFLKDPLDSLPDEMPNFLIVIDGLDESLSREKEHLLDVIEEEFRKLPKCVKVFITSRPELVTKEKLERLNPVEILRDDEGNKEDLKNYLVSCVSGRYTVDQYDMEEMVKMCEGSFLYAHYYQLELRKLNIVENVLSVVPKGTHSIYQKYFKRLEEELKTVSIDIEFDKILEILVAMQNPFPLSLIANILKLPGSTRTMRAVITKVNECLSALLPVYDDCVTVFHKTVVDWLRADGKYGNHSFSVSLRGAHKTLWQTCRQIFEQLKGAEEVEKQAKKYALENGVDHLWDTTFLLTKNCKYQSIFGLF</sequence>
<protein>
    <submittedName>
        <fullName evidence="2">Uncharacterized protein</fullName>
    </submittedName>
</protein>
<dbReference type="AlphaFoldDB" id="A0A6S7HGW9"/>
<keyword evidence="1" id="KW-0677">Repeat</keyword>
<dbReference type="PANTHER" id="PTHR10039">
    <property type="entry name" value="AMELOGENIN"/>
    <property type="match status" value="1"/>
</dbReference>
<dbReference type="InterPro" id="IPR056884">
    <property type="entry name" value="NPHP3-like_N"/>
</dbReference>
<dbReference type="Pfam" id="PF24883">
    <property type="entry name" value="NPHP3_N"/>
    <property type="match status" value="1"/>
</dbReference>
<dbReference type="InterPro" id="IPR007111">
    <property type="entry name" value="NACHT_NTPase"/>
</dbReference>
<dbReference type="InterPro" id="IPR027417">
    <property type="entry name" value="P-loop_NTPase"/>
</dbReference>
<evidence type="ECO:0000256" key="1">
    <source>
        <dbReference type="ARBA" id="ARBA00022737"/>
    </source>
</evidence>
<reference evidence="2" key="1">
    <citation type="submission" date="2020-04" db="EMBL/GenBank/DDBJ databases">
        <authorList>
            <person name="Alioto T."/>
            <person name="Alioto T."/>
            <person name="Gomez Garrido J."/>
        </authorList>
    </citation>
    <scope>NUCLEOTIDE SEQUENCE</scope>
    <source>
        <strain evidence="2">A484AB</strain>
    </source>
</reference>
<evidence type="ECO:0000313" key="3">
    <source>
        <dbReference type="Proteomes" id="UP001152795"/>
    </source>
</evidence>
<dbReference type="EMBL" id="CACRXK020004728">
    <property type="protein sequence ID" value="CAB4003796.1"/>
    <property type="molecule type" value="Genomic_DNA"/>
</dbReference>
<proteinExistence type="predicted"/>
<dbReference type="Gene3D" id="3.40.50.300">
    <property type="entry name" value="P-loop containing nucleotide triphosphate hydrolases"/>
    <property type="match status" value="1"/>
</dbReference>
<dbReference type="SUPFAM" id="SSF52540">
    <property type="entry name" value="P-loop containing nucleoside triphosphate hydrolases"/>
    <property type="match status" value="1"/>
</dbReference>
<dbReference type="PANTHER" id="PTHR10039:SF14">
    <property type="entry name" value="NACHT DOMAIN-CONTAINING PROTEIN"/>
    <property type="match status" value="1"/>
</dbReference>
<gene>
    <name evidence="2" type="ORF">PACLA_8A011953</name>
</gene>
<comment type="caution">
    <text evidence="2">The sequence shown here is derived from an EMBL/GenBank/DDBJ whole genome shotgun (WGS) entry which is preliminary data.</text>
</comment>
<evidence type="ECO:0000313" key="2">
    <source>
        <dbReference type="EMBL" id="CAB4003796.1"/>
    </source>
</evidence>
<dbReference type="Proteomes" id="UP001152795">
    <property type="component" value="Unassembled WGS sequence"/>
</dbReference>
<dbReference type="PROSITE" id="PS50837">
    <property type="entry name" value="NACHT"/>
    <property type="match status" value="1"/>
</dbReference>